<dbReference type="InterPro" id="IPR052709">
    <property type="entry name" value="Transposase-MT_Hybrid"/>
</dbReference>
<dbReference type="OrthoDB" id="6469635at2759"/>
<evidence type="ECO:0000313" key="3">
    <source>
        <dbReference type="Proteomes" id="UP000499080"/>
    </source>
</evidence>
<name>A0A4Y2VP72_ARAVE</name>
<dbReference type="Gene3D" id="1.10.10.1450">
    <property type="match status" value="1"/>
</dbReference>
<evidence type="ECO:0000313" key="2">
    <source>
        <dbReference type="EMBL" id="GBO27145.1"/>
    </source>
</evidence>
<dbReference type="AlphaFoldDB" id="A0A4Y2VP72"/>
<evidence type="ECO:0008006" key="4">
    <source>
        <dbReference type="Google" id="ProtNLM"/>
    </source>
</evidence>
<gene>
    <name evidence="2" type="ORF">AVEN_152738_1</name>
    <name evidence="1" type="ORF">AVEN_42579_1</name>
</gene>
<organism evidence="2 3">
    <name type="scientific">Araneus ventricosus</name>
    <name type="common">Orbweaver spider</name>
    <name type="synonym">Epeira ventricosa</name>
    <dbReference type="NCBI Taxonomy" id="182803"/>
    <lineage>
        <taxon>Eukaryota</taxon>
        <taxon>Metazoa</taxon>
        <taxon>Ecdysozoa</taxon>
        <taxon>Arthropoda</taxon>
        <taxon>Chelicerata</taxon>
        <taxon>Arachnida</taxon>
        <taxon>Araneae</taxon>
        <taxon>Araneomorphae</taxon>
        <taxon>Entelegynae</taxon>
        <taxon>Araneoidea</taxon>
        <taxon>Araneidae</taxon>
        <taxon>Araneus</taxon>
    </lineage>
</organism>
<comment type="caution">
    <text evidence="2">The sequence shown here is derived from an EMBL/GenBank/DDBJ whole genome shotgun (WGS) entry which is preliminary data.</text>
</comment>
<dbReference type="EMBL" id="BGPR01050127">
    <property type="protein sequence ID" value="GBO27142.1"/>
    <property type="molecule type" value="Genomic_DNA"/>
</dbReference>
<accession>A0A4Y2VP72</accession>
<keyword evidence="3" id="KW-1185">Reference proteome</keyword>
<dbReference type="EMBL" id="BGPR01050128">
    <property type="protein sequence ID" value="GBO27145.1"/>
    <property type="molecule type" value="Genomic_DNA"/>
</dbReference>
<reference evidence="2 3" key="1">
    <citation type="journal article" date="2019" name="Sci. Rep.">
        <title>Orb-weaving spider Araneus ventricosus genome elucidates the spidroin gene catalogue.</title>
        <authorList>
            <person name="Kono N."/>
            <person name="Nakamura H."/>
            <person name="Ohtoshi R."/>
            <person name="Moran D.A.P."/>
            <person name="Shinohara A."/>
            <person name="Yoshida Y."/>
            <person name="Fujiwara M."/>
            <person name="Mori M."/>
            <person name="Tomita M."/>
            <person name="Arakawa K."/>
        </authorList>
    </citation>
    <scope>NUCLEOTIDE SEQUENCE [LARGE SCALE GENOMIC DNA]</scope>
</reference>
<dbReference type="PANTHER" id="PTHR46060">
    <property type="entry name" value="MARINER MOS1 TRANSPOSASE-LIKE PROTEIN"/>
    <property type="match status" value="1"/>
</dbReference>
<dbReference type="Proteomes" id="UP000499080">
    <property type="component" value="Unassembled WGS sequence"/>
</dbReference>
<proteinExistence type="predicted"/>
<sequence length="132" mass="15065">MPTSAHDFQLSCRHVNVASRIDAAAKCELRSVIRFLQAEGNSAAEIQRRKSRVYCDNFMSGGVVREWCRKFKDRRTGIHDAEGQGRKSVTPEPCPTSSQQLLEQFKLEVYDHQAYGPDLETSDFLLFLELKN</sequence>
<dbReference type="PANTHER" id="PTHR46060:SF1">
    <property type="entry name" value="MARINER MOS1 TRANSPOSASE-LIKE PROTEIN"/>
    <property type="match status" value="1"/>
</dbReference>
<evidence type="ECO:0000313" key="1">
    <source>
        <dbReference type="EMBL" id="GBO27142.1"/>
    </source>
</evidence>
<protein>
    <recommendedName>
        <fullName evidence="4">Mos1 transposase HTH domain-containing protein</fullName>
    </recommendedName>
</protein>